<evidence type="ECO:0000256" key="4">
    <source>
        <dbReference type="ARBA" id="ARBA00023128"/>
    </source>
</evidence>
<dbReference type="Proteomes" id="UP000694557">
    <property type="component" value="Unassembled WGS sequence"/>
</dbReference>
<name>A0A8C7GG01_ONCKI</name>
<keyword evidence="8" id="KW-1185">Reference proteome</keyword>
<keyword evidence="3 6" id="KW-1133">Transmembrane helix</keyword>
<proteinExistence type="predicted"/>
<keyword evidence="4" id="KW-0496">Mitochondrion</keyword>
<keyword evidence="2 6" id="KW-0812">Transmembrane</keyword>
<evidence type="ECO:0000256" key="1">
    <source>
        <dbReference type="ARBA" id="ARBA00004304"/>
    </source>
</evidence>
<sequence length="60" mass="6681">QLSGLFLSIYILTCSGVSASMMLLTLYGGYLCPMRGYPYMNKQKELQVEAENQEVEALSP</sequence>
<comment type="subcellular location">
    <subcellularLocation>
        <location evidence="1">Mitochondrion membrane</location>
        <topology evidence="1">Single-pass membrane protein</topology>
    </subcellularLocation>
</comment>
<reference evidence="7" key="1">
    <citation type="submission" date="2025-08" db="UniProtKB">
        <authorList>
            <consortium name="Ensembl"/>
        </authorList>
    </citation>
    <scope>IDENTIFICATION</scope>
</reference>
<dbReference type="PANTHER" id="PTHR36684">
    <property type="entry name" value="CYTOCHROME C OXIDASE ASSEMBLY PROTEIN COX14"/>
    <property type="match status" value="1"/>
</dbReference>
<evidence type="ECO:0000256" key="2">
    <source>
        <dbReference type="ARBA" id="ARBA00022692"/>
    </source>
</evidence>
<evidence type="ECO:0000256" key="5">
    <source>
        <dbReference type="ARBA" id="ARBA00023136"/>
    </source>
</evidence>
<evidence type="ECO:0000313" key="7">
    <source>
        <dbReference type="Ensembl" id="ENSOKIP00005041899.1"/>
    </source>
</evidence>
<feature type="transmembrane region" description="Helical" evidence="6">
    <location>
        <begin position="6"/>
        <end position="32"/>
    </location>
</feature>
<dbReference type="InterPro" id="IPR029208">
    <property type="entry name" value="COX14"/>
</dbReference>
<keyword evidence="5 6" id="KW-0472">Membrane</keyword>
<evidence type="ECO:0000313" key="8">
    <source>
        <dbReference type="Proteomes" id="UP000694557"/>
    </source>
</evidence>
<organism evidence="7 8">
    <name type="scientific">Oncorhynchus kisutch</name>
    <name type="common">Coho salmon</name>
    <name type="synonym">Salmo kisutch</name>
    <dbReference type="NCBI Taxonomy" id="8019"/>
    <lineage>
        <taxon>Eukaryota</taxon>
        <taxon>Metazoa</taxon>
        <taxon>Chordata</taxon>
        <taxon>Craniata</taxon>
        <taxon>Vertebrata</taxon>
        <taxon>Euteleostomi</taxon>
        <taxon>Actinopterygii</taxon>
        <taxon>Neopterygii</taxon>
        <taxon>Teleostei</taxon>
        <taxon>Protacanthopterygii</taxon>
        <taxon>Salmoniformes</taxon>
        <taxon>Salmonidae</taxon>
        <taxon>Salmoninae</taxon>
        <taxon>Oncorhynchus</taxon>
    </lineage>
</organism>
<reference evidence="7" key="2">
    <citation type="submission" date="2025-09" db="UniProtKB">
        <authorList>
            <consortium name="Ensembl"/>
        </authorList>
    </citation>
    <scope>IDENTIFICATION</scope>
</reference>
<dbReference type="PANTHER" id="PTHR36684:SF1">
    <property type="entry name" value="CYTOCHROME C OXIDASE ASSEMBLY PROTEIN COX14"/>
    <property type="match status" value="1"/>
</dbReference>
<dbReference type="GeneTree" id="ENSGT01150000289536"/>
<evidence type="ECO:0000256" key="3">
    <source>
        <dbReference type="ARBA" id="ARBA00022989"/>
    </source>
</evidence>
<dbReference type="AlphaFoldDB" id="A0A8C7GG01"/>
<accession>A0A8C7GG01</accession>
<dbReference type="GO" id="GO:0031966">
    <property type="term" value="C:mitochondrial membrane"/>
    <property type="evidence" value="ECO:0007669"/>
    <property type="project" value="UniProtKB-SubCell"/>
</dbReference>
<dbReference type="Ensembl" id="ENSOKIT00005044170.1">
    <property type="protein sequence ID" value="ENSOKIP00005041899.1"/>
    <property type="gene ID" value="ENSOKIG00005017692.1"/>
</dbReference>
<evidence type="ECO:0000256" key="6">
    <source>
        <dbReference type="SAM" id="Phobius"/>
    </source>
</evidence>
<protein>
    <submittedName>
        <fullName evidence="7">Uncharacterized protein</fullName>
    </submittedName>
</protein>